<keyword evidence="3" id="KW-1185">Reference proteome</keyword>
<protein>
    <recommendedName>
        <fullName evidence="1">RES domain-containing protein</fullName>
    </recommendedName>
</protein>
<evidence type="ECO:0000259" key="1">
    <source>
        <dbReference type="Pfam" id="PF08808"/>
    </source>
</evidence>
<evidence type="ECO:0000313" key="3">
    <source>
        <dbReference type="Proteomes" id="UP000241074"/>
    </source>
</evidence>
<organism evidence="2 3">
    <name type="scientific">Ahniella affigens</name>
    <dbReference type="NCBI Taxonomy" id="2021234"/>
    <lineage>
        <taxon>Bacteria</taxon>
        <taxon>Pseudomonadati</taxon>
        <taxon>Pseudomonadota</taxon>
        <taxon>Gammaproteobacteria</taxon>
        <taxon>Lysobacterales</taxon>
        <taxon>Rhodanobacteraceae</taxon>
        <taxon>Ahniella</taxon>
    </lineage>
</organism>
<dbReference type="Pfam" id="PF08808">
    <property type="entry name" value="RES"/>
    <property type="match status" value="1"/>
</dbReference>
<keyword evidence="2" id="KW-0614">Plasmid</keyword>
<name>A0A2P1PZV2_9GAMM</name>
<sequence>MCWPPTRIAFWRPRSANTVRKRMPAGKPWVSKPPAMRPLAVGPIYWHVYHADYPPLSANPFSKARLALVDPEGGKKSPFGMFYLASDFAGALWEVVLRYVEPDDARNVRVDIATLAGMRAVRLRLRRDGAPVLELGQPGLRMLFAADSPESVAVASLIAEPDHHKTHTEAARLREDLIRVGVGDMPVLAWPSRQHNPSTVYLAYAPPMAADWWELVDEPQPLDTPAGHALIRAELERCGFHWVPLETNATPPPEEP</sequence>
<feature type="domain" description="RES" evidence="1">
    <location>
        <begin position="78"/>
        <end position="209"/>
    </location>
</feature>
<evidence type="ECO:0000313" key="2">
    <source>
        <dbReference type="EMBL" id="AVQ00335.1"/>
    </source>
</evidence>
<dbReference type="Proteomes" id="UP000241074">
    <property type="component" value="Plasmid unnamed"/>
</dbReference>
<dbReference type="InterPro" id="IPR014914">
    <property type="entry name" value="RES_dom"/>
</dbReference>
<dbReference type="KEGG" id="xba:C7S18_23850"/>
<dbReference type="OrthoDB" id="6058733at2"/>
<accession>A0A2P1PZV2</accession>
<gene>
    <name evidence="2" type="ORF">C7S18_23850</name>
</gene>
<dbReference type="EMBL" id="CP027861">
    <property type="protein sequence ID" value="AVQ00335.1"/>
    <property type="molecule type" value="Genomic_DNA"/>
</dbReference>
<dbReference type="AlphaFoldDB" id="A0A2P1PZV2"/>
<reference evidence="2 3" key="1">
    <citation type="submission" date="2018-03" db="EMBL/GenBank/DDBJ databases">
        <title>Ahniella affigens gen. nov., sp. nov., a gammaproteobacterium isolated from sandy soil near a stream.</title>
        <authorList>
            <person name="Ko Y."/>
            <person name="Kim J.-H."/>
        </authorList>
    </citation>
    <scope>NUCLEOTIDE SEQUENCE [LARGE SCALE GENOMIC DNA]</scope>
    <source>
        <strain evidence="2 3">D13</strain>
        <plasmid evidence="3">Plasmid unnamed</plasmid>
    </source>
</reference>
<proteinExistence type="predicted"/>
<reference evidence="2 3" key="2">
    <citation type="submission" date="2018-03" db="EMBL/GenBank/DDBJ databases">
        <authorList>
            <person name="Keele B.F."/>
        </authorList>
    </citation>
    <scope>NUCLEOTIDE SEQUENCE [LARGE SCALE GENOMIC DNA]</scope>
    <source>
        <strain evidence="2 3">D13</strain>
        <plasmid evidence="3">Plasmid unnamed</plasmid>
    </source>
</reference>
<geneLocation type="plasmid" evidence="2">
    <name>unnamed</name>
</geneLocation>